<dbReference type="Proteomes" id="UP001595640">
    <property type="component" value="Unassembled WGS sequence"/>
</dbReference>
<evidence type="ECO:0000256" key="1">
    <source>
        <dbReference type="SAM" id="SignalP"/>
    </source>
</evidence>
<comment type="caution">
    <text evidence="2">The sequence shown here is derived from an EMBL/GenBank/DDBJ whole genome shotgun (WGS) entry which is preliminary data.</text>
</comment>
<sequence>MNALAVVAASFLVALPATVLAEPSTSPAPLPVLNIEPDTISVMGVSSGGYMATQLAVAWPAWFSGLAVFAAGPWGCAQGTLSQALMRCMQTRFGPPDLESLHQRHADYQHAGRVGTPDELAKQRVYLWHGGQDDVVDPQLGTLLANQYRGWLSDPETQLKTAHSPLAAHGWPVASSTAADCSQGGSPYLLDCGVDGAGQALQWLYGSDLQSPTGEERGMLMPFDQFPFYDGHRLAEQGYVYVPKVCEEGASCALTVALHGCDMSAEQIGETFVRESGLNAWAAANRIVVLYPQVEPSLPNPKACWDWWGYDESSWQRDPLYDSRQGRQVQAIKAMVDHLSGLAPAG</sequence>
<dbReference type="SUPFAM" id="SSF53474">
    <property type="entry name" value="alpha/beta-Hydrolases"/>
    <property type="match status" value="1"/>
</dbReference>
<reference evidence="3" key="1">
    <citation type="journal article" date="2019" name="Int. J. Syst. Evol. Microbiol.">
        <title>The Global Catalogue of Microorganisms (GCM) 10K type strain sequencing project: providing services to taxonomists for standard genome sequencing and annotation.</title>
        <authorList>
            <consortium name="The Broad Institute Genomics Platform"/>
            <consortium name="The Broad Institute Genome Sequencing Center for Infectious Disease"/>
            <person name="Wu L."/>
            <person name="Ma J."/>
        </authorList>
    </citation>
    <scope>NUCLEOTIDE SEQUENCE [LARGE SCALE GENOMIC DNA]</scope>
    <source>
        <strain evidence="3">KCTC 12847</strain>
    </source>
</reference>
<name>A0ABV7LX44_9GAMM</name>
<keyword evidence="3" id="KW-1185">Reference proteome</keyword>
<gene>
    <name evidence="2" type="ORF">ACFOEI_02550</name>
</gene>
<proteinExistence type="predicted"/>
<dbReference type="RefSeq" id="WP_019019151.1">
    <property type="nucleotide sequence ID" value="NZ_BMXD01000006.1"/>
</dbReference>
<keyword evidence="1" id="KW-0732">Signal</keyword>
<dbReference type="InterPro" id="IPR029058">
    <property type="entry name" value="AB_hydrolase_fold"/>
</dbReference>
<dbReference type="PANTHER" id="PTHR42972">
    <property type="entry name" value="TOL-PAL SYSTEM PROTEIN TOLB"/>
    <property type="match status" value="1"/>
</dbReference>
<dbReference type="EMBL" id="JBHRUH010000004">
    <property type="protein sequence ID" value="MFC3290950.1"/>
    <property type="molecule type" value="Genomic_DNA"/>
</dbReference>
<evidence type="ECO:0000313" key="2">
    <source>
        <dbReference type="EMBL" id="MFC3290950.1"/>
    </source>
</evidence>
<dbReference type="Gene3D" id="3.40.50.1820">
    <property type="entry name" value="alpha/beta hydrolase"/>
    <property type="match status" value="2"/>
</dbReference>
<feature type="signal peptide" evidence="1">
    <location>
        <begin position="1"/>
        <end position="21"/>
    </location>
</feature>
<accession>A0ABV7LX44</accession>
<evidence type="ECO:0000313" key="3">
    <source>
        <dbReference type="Proteomes" id="UP001595640"/>
    </source>
</evidence>
<protein>
    <submittedName>
        <fullName evidence="2">PHB depolymerase family esterase</fullName>
    </submittedName>
</protein>
<feature type="chain" id="PRO_5046555890" evidence="1">
    <location>
        <begin position="22"/>
        <end position="346"/>
    </location>
</feature>
<dbReference type="PANTHER" id="PTHR42972:SF8">
    <property type="entry name" value="POLYHYDROXYBUTYRATE DEPOLYMERASE"/>
    <property type="match status" value="1"/>
</dbReference>
<organism evidence="2 3">
    <name type="scientific">Modicisalibacter luteus</name>
    <dbReference type="NCBI Taxonomy" id="453962"/>
    <lineage>
        <taxon>Bacteria</taxon>
        <taxon>Pseudomonadati</taxon>
        <taxon>Pseudomonadota</taxon>
        <taxon>Gammaproteobacteria</taxon>
        <taxon>Oceanospirillales</taxon>
        <taxon>Halomonadaceae</taxon>
        <taxon>Modicisalibacter</taxon>
    </lineage>
</organism>